<evidence type="ECO:0000313" key="4">
    <source>
        <dbReference type="EMBL" id="RGB77912.1"/>
    </source>
</evidence>
<gene>
    <name evidence="4" type="ORF">DXA39_00210</name>
</gene>
<dbReference type="InterPro" id="IPR001387">
    <property type="entry name" value="Cro/C1-type_HTH"/>
</dbReference>
<dbReference type="CDD" id="cd00093">
    <property type="entry name" value="HTH_XRE"/>
    <property type="match status" value="1"/>
</dbReference>
<dbReference type="AlphaFoldDB" id="A0A3E2TKL5"/>
<dbReference type="Gene3D" id="1.10.260.40">
    <property type="entry name" value="lambda repressor-like DNA-binding domains"/>
    <property type="match status" value="1"/>
</dbReference>
<keyword evidence="2" id="KW-0812">Transmembrane</keyword>
<dbReference type="OrthoDB" id="9815852at2"/>
<evidence type="ECO:0000256" key="2">
    <source>
        <dbReference type="SAM" id="Phobius"/>
    </source>
</evidence>
<dbReference type="PANTHER" id="PTHR46558:SF13">
    <property type="entry name" value="HTH-TYPE TRANSCRIPTIONAL REGULATOR IMMR"/>
    <property type="match status" value="1"/>
</dbReference>
<dbReference type="GO" id="GO:0003677">
    <property type="term" value="F:DNA binding"/>
    <property type="evidence" value="ECO:0007669"/>
    <property type="project" value="UniProtKB-KW"/>
</dbReference>
<name>A0A3E2TKL5_9FIRM</name>
<feature type="transmembrane region" description="Helical" evidence="2">
    <location>
        <begin position="186"/>
        <end position="203"/>
    </location>
</feature>
<evidence type="ECO:0000259" key="3">
    <source>
        <dbReference type="PROSITE" id="PS50943"/>
    </source>
</evidence>
<sequence>MILADKITTLRKKEGMTQEDLAQEIGVSRQSVSKWEASMSMPDLDKIMKLSRIFGVSTDFLLNDDLGMEQFVVEEVSETQTGHVFDLDSLNKYYSSFQKIAKYLAIAIPLFILSPIPAMLLDGINDNIGTILTIVIIAIAVGLCIYTGFEGNKYNFIEKEAYGFSYGVEGVIEKNIAEYEPIFKRNTIISIAIFILSPIVYTIEENRYTKNNTLTIIFLILIAIGMGLITYSSVKYSSNKDLLKYRNPKMQEADNKQSKASAILWVLAVGVYLVYSFITGNWYNSWIIFVIAIFIQAAISIFFDKQ</sequence>
<dbReference type="SMART" id="SM00530">
    <property type="entry name" value="HTH_XRE"/>
    <property type="match status" value="1"/>
</dbReference>
<keyword evidence="2" id="KW-0472">Membrane</keyword>
<dbReference type="InterPro" id="IPR010982">
    <property type="entry name" value="Lambda_DNA-bd_dom_sf"/>
</dbReference>
<organism evidence="4 5">
    <name type="scientific">Anaerococcus nagyae</name>
    <dbReference type="NCBI Taxonomy" id="1755241"/>
    <lineage>
        <taxon>Bacteria</taxon>
        <taxon>Bacillati</taxon>
        <taxon>Bacillota</taxon>
        <taxon>Tissierellia</taxon>
        <taxon>Tissierellales</taxon>
        <taxon>Peptoniphilaceae</taxon>
        <taxon>Anaerococcus</taxon>
    </lineage>
</organism>
<dbReference type="PANTHER" id="PTHR46558">
    <property type="entry name" value="TRACRIPTIONAL REGULATORY PROTEIN-RELATED-RELATED"/>
    <property type="match status" value="1"/>
</dbReference>
<feature type="transmembrane region" description="Helical" evidence="2">
    <location>
        <begin position="284"/>
        <end position="303"/>
    </location>
</feature>
<reference evidence="4 5" key="1">
    <citation type="submission" date="2018-08" db="EMBL/GenBank/DDBJ databases">
        <title>A genome reference for cultivated species of the human gut microbiota.</title>
        <authorList>
            <person name="Zou Y."/>
            <person name="Xue W."/>
            <person name="Luo G."/>
        </authorList>
    </citation>
    <scope>NUCLEOTIDE SEQUENCE [LARGE SCALE GENOMIC DNA]</scope>
    <source>
        <strain evidence="4 5">OF01-3</strain>
    </source>
</reference>
<keyword evidence="2" id="KW-1133">Transmembrane helix</keyword>
<evidence type="ECO:0000313" key="5">
    <source>
        <dbReference type="Proteomes" id="UP000261011"/>
    </source>
</evidence>
<proteinExistence type="predicted"/>
<dbReference type="PROSITE" id="PS50943">
    <property type="entry name" value="HTH_CROC1"/>
    <property type="match status" value="1"/>
</dbReference>
<feature type="transmembrane region" description="Helical" evidence="2">
    <location>
        <begin position="100"/>
        <end position="121"/>
    </location>
</feature>
<feature type="transmembrane region" description="Helical" evidence="2">
    <location>
        <begin position="215"/>
        <end position="234"/>
    </location>
</feature>
<feature type="domain" description="HTH cro/C1-type" evidence="3">
    <location>
        <begin position="7"/>
        <end position="61"/>
    </location>
</feature>
<dbReference type="Proteomes" id="UP000261011">
    <property type="component" value="Unassembled WGS sequence"/>
</dbReference>
<feature type="transmembrane region" description="Helical" evidence="2">
    <location>
        <begin position="127"/>
        <end position="149"/>
    </location>
</feature>
<keyword evidence="5" id="KW-1185">Reference proteome</keyword>
<dbReference type="SUPFAM" id="SSF47413">
    <property type="entry name" value="lambda repressor-like DNA-binding domains"/>
    <property type="match status" value="1"/>
</dbReference>
<dbReference type="RefSeq" id="WP_117519943.1">
    <property type="nucleotide sequence ID" value="NZ_AP031484.1"/>
</dbReference>
<evidence type="ECO:0000256" key="1">
    <source>
        <dbReference type="ARBA" id="ARBA00023125"/>
    </source>
</evidence>
<dbReference type="EMBL" id="QVEU01000001">
    <property type="protein sequence ID" value="RGB77912.1"/>
    <property type="molecule type" value="Genomic_DNA"/>
</dbReference>
<protein>
    <submittedName>
        <fullName evidence="4">XRE family transcriptional regulator</fullName>
    </submittedName>
</protein>
<comment type="caution">
    <text evidence="4">The sequence shown here is derived from an EMBL/GenBank/DDBJ whole genome shotgun (WGS) entry which is preliminary data.</text>
</comment>
<feature type="transmembrane region" description="Helical" evidence="2">
    <location>
        <begin position="260"/>
        <end position="278"/>
    </location>
</feature>
<keyword evidence="1" id="KW-0238">DNA-binding</keyword>
<accession>A0A3E2TKL5</accession>
<dbReference type="Pfam" id="PF01381">
    <property type="entry name" value="HTH_3"/>
    <property type="match status" value="1"/>
</dbReference>